<feature type="region of interest" description="Disordered" evidence="1">
    <location>
        <begin position="162"/>
        <end position="235"/>
    </location>
</feature>
<protein>
    <submittedName>
        <fullName evidence="2">Uncharacterized protein</fullName>
    </submittedName>
</protein>
<gene>
    <name evidence="2" type="ORF">STCU_09998</name>
</gene>
<comment type="caution">
    <text evidence="2">The sequence shown here is derived from an EMBL/GenBank/DDBJ whole genome shotgun (WGS) entry which is preliminary data.</text>
</comment>
<name>S9TJS4_9TRYP</name>
<sequence>MALRAMEEQQHIIGSLHELVRTLKRRVGELEGARPGGGAAPAEERRELQEALAASEHARGAAEGRCASLAATAASAEKDMEVLVAHVQDVEFQLERERRARQLADGTCARLTESAAALQTEAHHAGLERTRWKALATALAHRMEPSVQSRVLLHIRAIEEEDDRRRGDGPRRAAAPPAVVESASPEVHSAWRRSCDDPAPAGSGARAGPALPSLSTYPAPLRRAGARAVGPLPPL</sequence>
<evidence type="ECO:0000313" key="3">
    <source>
        <dbReference type="Proteomes" id="UP000015354"/>
    </source>
</evidence>
<feature type="compositionally biased region" description="Low complexity" evidence="1">
    <location>
        <begin position="172"/>
        <end position="186"/>
    </location>
</feature>
<evidence type="ECO:0000313" key="2">
    <source>
        <dbReference type="EMBL" id="EPY18392.1"/>
    </source>
</evidence>
<organism evidence="2 3">
    <name type="scientific">Strigomonas culicis</name>
    <dbReference type="NCBI Taxonomy" id="28005"/>
    <lineage>
        <taxon>Eukaryota</taxon>
        <taxon>Discoba</taxon>
        <taxon>Euglenozoa</taxon>
        <taxon>Kinetoplastea</taxon>
        <taxon>Metakinetoplastina</taxon>
        <taxon>Trypanosomatida</taxon>
        <taxon>Trypanosomatidae</taxon>
        <taxon>Strigomonadinae</taxon>
        <taxon>Strigomonas</taxon>
    </lineage>
</organism>
<keyword evidence="3" id="KW-1185">Reference proteome</keyword>
<reference evidence="2 3" key="1">
    <citation type="journal article" date="2013" name="PLoS ONE">
        <title>Predicting the Proteins of Angomonas deanei, Strigomonas culicis and Their Respective Endosymbionts Reveals New Aspects of the Trypanosomatidae Family.</title>
        <authorList>
            <person name="Motta M.C."/>
            <person name="Martins A.C."/>
            <person name="de Souza S.S."/>
            <person name="Catta-Preta C.M."/>
            <person name="Silva R."/>
            <person name="Klein C.C."/>
            <person name="de Almeida L.G."/>
            <person name="de Lima Cunha O."/>
            <person name="Ciapina L.P."/>
            <person name="Brocchi M."/>
            <person name="Colabardini A.C."/>
            <person name="de Araujo Lima B."/>
            <person name="Machado C.R."/>
            <person name="de Almeida Soares C.M."/>
            <person name="Probst C.M."/>
            <person name="de Menezes C.B."/>
            <person name="Thompson C.E."/>
            <person name="Bartholomeu D.C."/>
            <person name="Gradia D.F."/>
            <person name="Pavoni D.P."/>
            <person name="Grisard E.C."/>
            <person name="Fantinatti-Garboggini F."/>
            <person name="Marchini F.K."/>
            <person name="Rodrigues-Luiz G.F."/>
            <person name="Wagner G."/>
            <person name="Goldman G.H."/>
            <person name="Fietto J.L."/>
            <person name="Elias M.C."/>
            <person name="Goldman M.H."/>
            <person name="Sagot M.F."/>
            <person name="Pereira M."/>
            <person name="Stoco P.H."/>
            <person name="de Mendonca-Neto R.P."/>
            <person name="Teixeira S.M."/>
            <person name="Maciel T.E."/>
            <person name="de Oliveira Mendes T.A."/>
            <person name="Urmenyi T.P."/>
            <person name="de Souza W."/>
            <person name="Schenkman S."/>
            <person name="de Vasconcelos A.T."/>
        </authorList>
    </citation>
    <scope>NUCLEOTIDE SEQUENCE [LARGE SCALE GENOMIC DNA]</scope>
</reference>
<evidence type="ECO:0000256" key="1">
    <source>
        <dbReference type="SAM" id="MobiDB-lite"/>
    </source>
</evidence>
<dbReference type="EMBL" id="ATMH01009958">
    <property type="protein sequence ID" value="EPY18392.1"/>
    <property type="molecule type" value="Genomic_DNA"/>
</dbReference>
<feature type="compositionally biased region" description="Low complexity" evidence="1">
    <location>
        <begin position="198"/>
        <end position="210"/>
    </location>
</feature>
<dbReference type="Proteomes" id="UP000015354">
    <property type="component" value="Unassembled WGS sequence"/>
</dbReference>
<proteinExistence type="predicted"/>
<dbReference type="OrthoDB" id="247952at2759"/>
<dbReference type="AlphaFoldDB" id="S9TJS4"/>
<accession>S9TJS4</accession>